<protein>
    <recommendedName>
        <fullName evidence="3">U2A'/phosphoprotein 32 family A C-terminal domain-containing protein</fullName>
    </recommendedName>
</protein>
<dbReference type="InterPro" id="IPR032675">
    <property type="entry name" value="LRR_dom_sf"/>
</dbReference>
<gene>
    <name evidence="1" type="ORF">EZS28_039902</name>
</gene>
<evidence type="ECO:0000313" key="2">
    <source>
        <dbReference type="Proteomes" id="UP000324800"/>
    </source>
</evidence>
<reference evidence="1 2" key="1">
    <citation type="submission" date="2019-03" db="EMBL/GenBank/DDBJ databases">
        <title>Single cell metagenomics reveals metabolic interactions within the superorganism composed of flagellate Streblomastix strix and complex community of Bacteroidetes bacteria on its surface.</title>
        <authorList>
            <person name="Treitli S.C."/>
            <person name="Kolisko M."/>
            <person name="Husnik F."/>
            <person name="Keeling P."/>
            <person name="Hampl V."/>
        </authorList>
    </citation>
    <scope>NUCLEOTIDE SEQUENCE [LARGE SCALE GENOMIC DNA]</scope>
    <source>
        <strain evidence="1">ST1C</strain>
    </source>
</reference>
<dbReference type="OrthoDB" id="676979at2759"/>
<dbReference type="AlphaFoldDB" id="A0A5J4U3R9"/>
<comment type="caution">
    <text evidence="1">The sequence shown here is derived from an EMBL/GenBank/DDBJ whole genome shotgun (WGS) entry which is preliminary data.</text>
</comment>
<evidence type="ECO:0008006" key="3">
    <source>
        <dbReference type="Google" id="ProtNLM"/>
    </source>
</evidence>
<proteinExistence type="predicted"/>
<dbReference type="Gene3D" id="3.80.10.10">
    <property type="entry name" value="Ribonuclease Inhibitor"/>
    <property type="match status" value="1"/>
</dbReference>
<sequence>MHRLSSETISSLLDLQALEDCASLSTLTLEGNPVTEEPNYRMHVINLQNNTRRAKTCWKSYCERRRHASGDGAIRQVDMNIGESDTETSITLRSAIEIHRDYNED</sequence>
<accession>A0A5J4U3R9</accession>
<name>A0A5J4U3R9_9EUKA</name>
<dbReference type="Proteomes" id="UP000324800">
    <property type="component" value="Unassembled WGS sequence"/>
</dbReference>
<organism evidence="1 2">
    <name type="scientific">Streblomastix strix</name>
    <dbReference type="NCBI Taxonomy" id="222440"/>
    <lineage>
        <taxon>Eukaryota</taxon>
        <taxon>Metamonada</taxon>
        <taxon>Preaxostyla</taxon>
        <taxon>Oxymonadida</taxon>
        <taxon>Streblomastigidae</taxon>
        <taxon>Streblomastix</taxon>
    </lineage>
</organism>
<dbReference type="SUPFAM" id="SSF52075">
    <property type="entry name" value="Outer arm dynein light chain 1"/>
    <property type="match status" value="1"/>
</dbReference>
<evidence type="ECO:0000313" key="1">
    <source>
        <dbReference type="EMBL" id="KAA6364572.1"/>
    </source>
</evidence>
<dbReference type="EMBL" id="SNRW01021484">
    <property type="protein sequence ID" value="KAA6364572.1"/>
    <property type="molecule type" value="Genomic_DNA"/>
</dbReference>